<evidence type="ECO:0000256" key="4">
    <source>
        <dbReference type="ARBA" id="ARBA00022989"/>
    </source>
</evidence>
<dbReference type="PATRIC" id="fig|270351.10.peg.6997"/>
<feature type="transmembrane region" description="Helical" evidence="6">
    <location>
        <begin position="213"/>
        <end position="232"/>
    </location>
</feature>
<organism evidence="7 8">
    <name type="scientific">Methylobacterium aquaticum</name>
    <dbReference type="NCBI Taxonomy" id="270351"/>
    <lineage>
        <taxon>Bacteria</taxon>
        <taxon>Pseudomonadati</taxon>
        <taxon>Pseudomonadota</taxon>
        <taxon>Alphaproteobacteria</taxon>
        <taxon>Hyphomicrobiales</taxon>
        <taxon>Methylobacteriaceae</taxon>
        <taxon>Methylobacterium</taxon>
    </lineage>
</organism>
<evidence type="ECO:0000313" key="8">
    <source>
        <dbReference type="Proteomes" id="UP000061432"/>
    </source>
</evidence>
<feature type="transmembrane region" description="Helical" evidence="6">
    <location>
        <begin position="244"/>
        <end position="267"/>
    </location>
</feature>
<feature type="transmembrane region" description="Helical" evidence="6">
    <location>
        <begin position="288"/>
        <end position="306"/>
    </location>
</feature>
<keyword evidence="4 6" id="KW-1133">Transmembrane helix</keyword>
<dbReference type="EMBL" id="AP014706">
    <property type="protein sequence ID" value="BAQ49870.1"/>
    <property type="molecule type" value="Genomic_DNA"/>
</dbReference>
<keyword evidence="3 6" id="KW-0812">Transmembrane</keyword>
<feature type="transmembrane region" description="Helical" evidence="6">
    <location>
        <begin position="112"/>
        <end position="129"/>
    </location>
</feature>
<evidence type="ECO:0000256" key="1">
    <source>
        <dbReference type="ARBA" id="ARBA00004651"/>
    </source>
</evidence>
<evidence type="ECO:0000313" key="7">
    <source>
        <dbReference type="EMBL" id="BAQ49870.1"/>
    </source>
</evidence>
<geneLocation type="plasmid" evidence="8">
    <name>pMaq22A_2p DNA</name>
</geneLocation>
<keyword evidence="5 6" id="KW-0472">Membrane</keyword>
<dbReference type="CDD" id="cd06581">
    <property type="entry name" value="TM_PBP1_LivM_like"/>
    <property type="match status" value="1"/>
</dbReference>
<dbReference type="InterPro" id="IPR043428">
    <property type="entry name" value="LivM-like"/>
</dbReference>
<dbReference type="KEGG" id="maqu:Maq22A_2p40345"/>
<keyword evidence="7" id="KW-0614">Plasmid</keyword>
<sequence length="351" mass="37012">MTHPLTRLALAALLAVAGFLLPTLLGGSTLVYDTLVAIAIFSAMSYGLDVILSDLGEISLVHTAFFATGAYAAAILTVTYGFGAWTALAGAVLAALSLALVLGLITLRTREFAFSLVTYAAAVVCMNIASNWDFLGGSDGIVGIPPLDLSIGPLELTAGRSVEFWPFAYVLLLLTLYVVHRFRRSRLGQAALMVHMNPRLATMCGLDGNRIRLQVFLLSAVISAAAGWLYAFQRAYVGTDLFETYFLVLMLTGVILAGRRILLGPLLGTALLLSQKSFASLGAYGDKLVLGVILVAVLCLCPRGLASLGPKVRGFKHRPARSNAQAHAQSHAPAAADVATAKIPAASTRHA</sequence>
<dbReference type="PANTHER" id="PTHR30482">
    <property type="entry name" value="HIGH-AFFINITY BRANCHED-CHAIN AMINO ACID TRANSPORT SYSTEM PERMEASE"/>
    <property type="match status" value="1"/>
</dbReference>
<evidence type="ECO:0000256" key="2">
    <source>
        <dbReference type="ARBA" id="ARBA00022475"/>
    </source>
</evidence>
<dbReference type="InterPro" id="IPR001851">
    <property type="entry name" value="ABC_transp_permease"/>
</dbReference>
<evidence type="ECO:0000256" key="6">
    <source>
        <dbReference type="SAM" id="Phobius"/>
    </source>
</evidence>
<dbReference type="OrthoDB" id="9804361at2"/>
<dbReference type="Pfam" id="PF02653">
    <property type="entry name" value="BPD_transp_2"/>
    <property type="match status" value="1"/>
</dbReference>
<protein>
    <submittedName>
        <fullName evidence="7">ABC transporter related</fullName>
    </submittedName>
</protein>
<reference evidence="7 8" key="1">
    <citation type="journal article" date="2015" name="Genome Announc.">
        <title>Complete Genome Sequence of Methylobacterium aquaticum Strain 22A, Isolated from Racomitrium japonicum Moss.</title>
        <authorList>
            <person name="Tani A."/>
            <person name="Ogura Y."/>
            <person name="Hayashi T."/>
            <person name="Kimbara K."/>
        </authorList>
    </citation>
    <scope>NUCLEOTIDE SEQUENCE [LARGE SCALE GENOMIC DNA]</scope>
    <source>
        <strain evidence="7 8">MA-22A</strain>
        <plasmid evidence="8">Plasmid pMaq22A_2p DNA</plasmid>
    </source>
</reference>
<keyword evidence="2" id="KW-1003">Cell membrane</keyword>
<reference evidence="8" key="2">
    <citation type="submission" date="2015-01" db="EMBL/GenBank/DDBJ databases">
        <title>Complete genome sequence of Methylobacterium aquaticum strain 22A.</title>
        <authorList>
            <person name="Tani A."/>
            <person name="Ogura Y."/>
            <person name="Hayashi T."/>
        </authorList>
    </citation>
    <scope>NUCLEOTIDE SEQUENCE [LARGE SCALE GENOMIC DNA]</scope>
    <source>
        <strain evidence="8">MA-22A</strain>
        <plasmid evidence="8">Plasmid pMaq22A_2p DNA</plasmid>
    </source>
</reference>
<dbReference type="GO" id="GO:0005886">
    <property type="term" value="C:plasma membrane"/>
    <property type="evidence" value="ECO:0007669"/>
    <property type="project" value="UniProtKB-SubCell"/>
</dbReference>
<dbReference type="GO" id="GO:0015658">
    <property type="term" value="F:branched-chain amino acid transmembrane transporter activity"/>
    <property type="evidence" value="ECO:0007669"/>
    <property type="project" value="InterPro"/>
</dbReference>
<evidence type="ECO:0000256" key="3">
    <source>
        <dbReference type="ARBA" id="ARBA00022692"/>
    </source>
</evidence>
<dbReference type="PANTHER" id="PTHR30482:SF10">
    <property type="entry name" value="HIGH-AFFINITY BRANCHED-CHAIN AMINO ACID TRANSPORT PROTEIN BRAE"/>
    <property type="match status" value="1"/>
</dbReference>
<gene>
    <name evidence="7" type="primary">livM</name>
    <name evidence="7" type="ORF">Maq22A_2p40345</name>
</gene>
<feature type="transmembrane region" description="Helical" evidence="6">
    <location>
        <begin position="164"/>
        <end position="180"/>
    </location>
</feature>
<accession>A0A0C6G1P1</accession>
<dbReference type="Proteomes" id="UP000061432">
    <property type="component" value="Plasmid pMaq22A_2p"/>
</dbReference>
<feature type="transmembrane region" description="Helical" evidence="6">
    <location>
        <begin position="59"/>
        <end position="78"/>
    </location>
</feature>
<feature type="transmembrane region" description="Helical" evidence="6">
    <location>
        <begin position="84"/>
        <end position="105"/>
    </location>
</feature>
<evidence type="ECO:0000256" key="5">
    <source>
        <dbReference type="ARBA" id="ARBA00023136"/>
    </source>
</evidence>
<name>A0A0C6G1P1_9HYPH</name>
<dbReference type="AlphaFoldDB" id="A0A0C6G1P1"/>
<feature type="transmembrane region" description="Helical" evidence="6">
    <location>
        <begin position="36"/>
        <end position="52"/>
    </location>
</feature>
<comment type="subcellular location">
    <subcellularLocation>
        <location evidence="1">Cell membrane</location>
        <topology evidence="1">Multi-pass membrane protein</topology>
    </subcellularLocation>
</comment>
<proteinExistence type="predicted"/>
<dbReference type="RefSeq" id="WP_063920196.1">
    <property type="nucleotide sequence ID" value="NZ_AP014706.1"/>
</dbReference>